<name>A0ABU5JKG4_9ACTN</name>
<comment type="caution">
    <text evidence="1">The sequence shown here is derived from an EMBL/GenBank/DDBJ whole genome shotgun (WGS) entry which is preliminary data.</text>
</comment>
<evidence type="ECO:0000313" key="2">
    <source>
        <dbReference type="Proteomes" id="UP001290101"/>
    </source>
</evidence>
<accession>A0ABU5JKG4</accession>
<evidence type="ECO:0000313" key="1">
    <source>
        <dbReference type="EMBL" id="MDZ5493066.1"/>
    </source>
</evidence>
<reference evidence="1 2" key="1">
    <citation type="submission" date="2023-12" db="EMBL/GenBank/DDBJ databases">
        <title>Micromonospora sp. nov., isolated from Atacama Desert.</title>
        <authorList>
            <person name="Carro L."/>
            <person name="Golinska P."/>
            <person name="Klenk H.-P."/>
            <person name="Goodfellow M."/>
        </authorList>
    </citation>
    <scope>NUCLEOTIDE SEQUENCE [LARGE SCALE GENOMIC DNA]</scope>
    <source>
        <strain evidence="1 2">4G53</strain>
    </source>
</reference>
<protein>
    <submittedName>
        <fullName evidence="1">Uncharacterized protein</fullName>
    </submittedName>
</protein>
<organism evidence="1 2">
    <name type="scientific">Micromonospora sicca</name>
    <dbReference type="NCBI Taxonomy" id="2202420"/>
    <lineage>
        <taxon>Bacteria</taxon>
        <taxon>Bacillati</taxon>
        <taxon>Actinomycetota</taxon>
        <taxon>Actinomycetes</taxon>
        <taxon>Micromonosporales</taxon>
        <taxon>Micromonosporaceae</taxon>
        <taxon>Micromonospora</taxon>
    </lineage>
</organism>
<dbReference type="RefSeq" id="WP_322442713.1">
    <property type="nucleotide sequence ID" value="NZ_JAXOTQ010000040.1"/>
</dbReference>
<proteinExistence type="predicted"/>
<gene>
    <name evidence="1" type="ORF">U2F25_26965</name>
</gene>
<dbReference type="Proteomes" id="UP001290101">
    <property type="component" value="Unassembled WGS sequence"/>
</dbReference>
<sequence length="54" mass="5816">MDRPDLRVVDRLVGERVGRAGRPEQQVLGGPVEGQQVLGRRGHHGDGHGPNVVV</sequence>
<keyword evidence="2" id="KW-1185">Reference proteome</keyword>
<dbReference type="EMBL" id="JAXOTQ010000040">
    <property type="protein sequence ID" value="MDZ5493066.1"/>
    <property type="molecule type" value="Genomic_DNA"/>
</dbReference>